<dbReference type="Gene3D" id="3.40.50.300">
    <property type="entry name" value="P-loop containing nucleotide triphosphate hydrolases"/>
    <property type="match status" value="1"/>
</dbReference>
<evidence type="ECO:0000313" key="1">
    <source>
        <dbReference type="EMBL" id="CAB4616829.1"/>
    </source>
</evidence>
<sequence>MSNEIRIEDLGAPVLNDLQRMGLEYGEAKHTELTVDAVCTAAAGQTGLDDFGSEDFRERLGVQLEEVDADPERTGLGRMLMFGDSLRYATNRLRIRDLLKRHPEILDIPIEKPVIVIGLPRSGTTNLVNLLAADTRFRSMPLWESYEPAPDPNEVTPADGIDPRWARCQQMWEGMQAGAPFIAAMHPMAPDHVHEEIELMTPDFSSYNLEWVARVPGWRDYYLAHDQTPHYAYMKTVLQIMQWYRPRERWVLKSPQHLEQIGPLLATFPDATIVVTHRDPVAVVQSTITMLTYGARTAYKTPKPEWYRDYWTDRVGRLLDASLRDRDLLPADRTVDVFFHEYMEDETGTLQRIYDAAGIEFTDQARAEVAAHQEAHPRGKAGRVVYDLRGDFSTTPEAIRSRYVDYLDRFPVQIEVQ</sequence>
<dbReference type="SUPFAM" id="SSF52540">
    <property type="entry name" value="P-loop containing nucleoside triphosphate hydrolases"/>
    <property type="match status" value="1"/>
</dbReference>
<dbReference type="PANTHER" id="PTHR36451:SF1">
    <property type="entry name" value="OMEGA-HYDROXY-BETA-DIHYDROMENAQUINONE-9 SULFOTRANSFERASE STF3"/>
    <property type="match status" value="1"/>
</dbReference>
<dbReference type="EMBL" id="CAEZUP010000068">
    <property type="protein sequence ID" value="CAB4616829.1"/>
    <property type="molecule type" value="Genomic_DNA"/>
</dbReference>
<protein>
    <submittedName>
        <fullName evidence="1">Unannotated protein</fullName>
    </submittedName>
</protein>
<dbReference type="InterPro" id="IPR052736">
    <property type="entry name" value="Stf3_sulfotransferase"/>
</dbReference>
<dbReference type="InterPro" id="IPR027417">
    <property type="entry name" value="P-loop_NTPase"/>
</dbReference>
<reference evidence="1" key="1">
    <citation type="submission" date="2020-05" db="EMBL/GenBank/DDBJ databases">
        <authorList>
            <person name="Chiriac C."/>
            <person name="Salcher M."/>
            <person name="Ghai R."/>
            <person name="Kavagutti S V."/>
        </authorList>
    </citation>
    <scope>NUCLEOTIDE SEQUENCE</scope>
</reference>
<organism evidence="1">
    <name type="scientific">freshwater metagenome</name>
    <dbReference type="NCBI Taxonomy" id="449393"/>
    <lineage>
        <taxon>unclassified sequences</taxon>
        <taxon>metagenomes</taxon>
        <taxon>ecological metagenomes</taxon>
    </lineage>
</organism>
<proteinExistence type="predicted"/>
<gene>
    <name evidence="1" type="ORF">UFOPK1835_01463</name>
</gene>
<dbReference type="AlphaFoldDB" id="A0A6J6HYZ4"/>
<dbReference type="Pfam" id="PF13469">
    <property type="entry name" value="Sulfotransfer_3"/>
    <property type="match status" value="1"/>
</dbReference>
<dbReference type="PANTHER" id="PTHR36451">
    <property type="entry name" value="PAPS-DEPENDENT SULFOTRANSFERASE STF3"/>
    <property type="match status" value="1"/>
</dbReference>
<accession>A0A6J6HYZ4</accession>
<name>A0A6J6HYZ4_9ZZZZ</name>